<dbReference type="EMBL" id="JBHTJZ010000004">
    <property type="protein sequence ID" value="MFD0958062.1"/>
    <property type="molecule type" value="Genomic_DNA"/>
</dbReference>
<dbReference type="Pfam" id="PF07833">
    <property type="entry name" value="Cu_amine_oxidN1"/>
    <property type="match status" value="1"/>
</dbReference>
<sequence length="283" mass="31132">MNKKTVTVLSSAIIVSMMATSAFAAPGKPNNGKGNMPDNSGTGVEISVQEDSKKTVKDSVYGGPNGSNGLLQAYENVKDKPAGERIAFLLKSKYNIEVSEEEDLDELVDTLEEDGQLDAAAEAQAEIILDNLKDIKQYNKLSKLQEKMGKKGIKTYVNGKQPEFDVPPIIVEGRTLVPFRAIAEALNAEVEWDAETRTVTVMRDDMEVKLTLGSYTVLINGEEYQLDVPAQIKDKRTLVPIRFLSEALKADVEWDAETTSIIVIDESQLEQEQESTDANEDAE</sequence>
<protein>
    <submittedName>
        <fullName evidence="4">Copper amine oxidase N-terminal domain-containing protein</fullName>
    </submittedName>
</protein>
<evidence type="ECO:0000256" key="2">
    <source>
        <dbReference type="SAM" id="SignalP"/>
    </source>
</evidence>
<feature type="chain" id="PRO_5045654376" evidence="2">
    <location>
        <begin position="25"/>
        <end position="283"/>
    </location>
</feature>
<feature type="signal peptide" evidence="2">
    <location>
        <begin position="1"/>
        <end position="24"/>
    </location>
</feature>
<comment type="caution">
    <text evidence="4">The sequence shown here is derived from an EMBL/GenBank/DDBJ whole genome shotgun (WGS) entry which is preliminary data.</text>
</comment>
<organism evidence="4 5">
    <name type="scientific">Paenibacillus chungangensis</name>
    <dbReference type="NCBI Taxonomy" id="696535"/>
    <lineage>
        <taxon>Bacteria</taxon>
        <taxon>Bacillati</taxon>
        <taxon>Bacillota</taxon>
        <taxon>Bacilli</taxon>
        <taxon>Bacillales</taxon>
        <taxon>Paenibacillaceae</taxon>
        <taxon>Paenibacillus</taxon>
    </lineage>
</organism>
<gene>
    <name evidence="4" type="ORF">ACFQ2I_01525</name>
</gene>
<dbReference type="InterPro" id="IPR036582">
    <property type="entry name" value="Mao_N_sf"/>
</dbReference>
<dbReference type="Gene3D" id="3.30.457.10">
    <property type="entry name" value="Copper amine oxidase-like, N-terminal domain"/>
    <property type="match status" value="1"/>
</dbReference>
<keyword evidence="2" id="KW-0732">Signal</keyword>
<dbReference type="InterPro" id="IPR012854">
    <property type="entry name" value="Cu_amine_oxidase-like_N"/>
</dbReference>
<dbReference type="RefSeq" id="WP_377561696.1">
    <property type="nucleotide sequence ID" value="NZ_JBHTJZ010000004.1"/>
</dbReference>
<dbReference type="SUPFAM" id="SSF55383">
    <property type="entry name" value="Copper amine oxidase, domain N"/>
    <property type="match status" value="1"/>
</dbReference>
<keyword evidence="5" id="KW-1185">Reference proteome</keyword>
<reference evidence="5" key="1">
    <citation type="journal article" date="2019" name="Int. J. Syst. Evol. Microbiol.">
        <title>The Global Catalogue of Microorganisms (GCM) 10K type strain sequencing project: providing services to taxonomists for standard genome sequencing and annotation.</title>
        <authorList>
            <consortium name="The Broad Institute Genomics Platform"/>
            <consortium name="The Broad Institute Genome Sequencing Center for Infectious Disease"/>
            <person name="Wu L."/>
            <person name="Ma J."/>
        </authorList>
    </citation>
    <scope>NUCLEOTIDE SEQUENCE [LARGE SCALE GENOMIC DNA]</scope>
    <source>
        <strain evidence="5">CCUG 59129</strain>
    </source>
</reference>
<evidence type="ECO:0000256" key="1">
    <source>
        <dbReference type="SAM" id="MobiDB-lite"/>
    </source>
</evidence>
<evidence type="ECO:0000259" key="3">
    <source>
        <dbReference type="Pfam" id="PF07833"/>
    </source>
</evidence>
<evidence type="ECO:0000313" key="5">
    <source>
        <dbReference type="Proteomes" id="UP001596989"/>
    </source>
</evidence>
<feature type="domain" description="Copper amine oxidase-like N-terminal" evidence="3">
    <location>
        <begin position="156"/>
        <end position="262"/>
    </location>
</feature>
<evidence type="ECO:0000313" key="4">
    <source>
        <dbReference type="EMBL" id="MFD0958062.1"/>
    </source>
</evidence>
<feature type="region of interest" description="Disordered" evidence="1">
    <location>
        <begin position="26"/>
        <end position="64"/>
    </location>
</feature>
<name>A0ABW3HKN9_9BACL</name>
<accession>A0ABW3HKN9</accession>
<proteinExistence type="predicted"/>
<dbReference type="Proteomes" id="UP001596989">
    <property type="component" value="Unassembled WGS sequence"/>
</dbReference>